<keyword evidence="3" id="KW-0131">Cell cycle</keyword>
<dbReference type="PANTHER" id="PTHR38429">
    <property type="entry name" value="SEPTATION PROTEIN SPOVG-RELATED"/>
    <property type="match status" value="1"/>
</dbReference>
<dbReference type="Proteomes" id="UP000245523">
    <property type="component" value="Unassembled WGS sequence"/>
</dbReference>
<dbReference type="SUPFAM" id="SSF160537">
    <property type="entry name" value="SpoVG-like"/>
    <property type="match status" value="1"/>
</dbReference>
<dbReference type="EMBL" id="QGHD01000014">
    <property type="protein sequence ID" value="PWK98210.1"/>
    <property type="molecule type" value="Genomic_DNA"/>
</dbReference>
<gene>
    <name evidence="4" type="ORF">B0H50_11417</name>
</gene>
<evidence type="ECO:0000256" key="1">
    <source>
        <dbReference type="ARBA" id="ARBA00022618"/>
    </source>
</evidence>
<dbReference type="RefSeq" id="WP_233244633.1">
    <property type="nucleotide sequence ID" value="NZ_JAXEIU010000032.1"/>
</dbReference>
<dbReference type="Pfam" id="PF04026">
    <property type="entry name" value="SpoVG"/>
    <property type="match status" value="1"/>
</dbReference>
<accession>A0ABX5LKI3</accession>
<dbReference type="PANTHER" id="PTHR38429:SF1">
    <property type="entry name" value="SEPTATION PROTEIN SPOVG-RELATED"/>
    <property type="match status" value="1"/>
</dbReference>
<proteinExistence type="predicted"/>
<keyword evidence="1" id="KW-0132">Cell division</keyword>
<name>A0ABX5LKI3_9BACT</name>
<evidence type="ECO:0000313" key="4">
    <source>
        <dbReference type="EMBL" id="PWK98210.1"/>
    </source>
</evidence>
<dbReference type="InterPro" id="IPR036751">
    <property type="entry name" value="SpoVG_sf"/>
</dbReference>
<protein>
    <submittedName>
        <fullName evidence="4">Stage V sporulation protein G</fullName>
    </submittedName>
</protein>
<evidence type="ECO:0000256" key="2">
    <source>
        <dbReference type="ARBA" id="ARBA00023210"/>
    </source>
</evidence>
<sequence>MQMKKNVTEKQTAVKSLPKTSEFDCLVVTNVRVFPFKEGVNMGHIKALAKVVLNDQMQLTGLRVVDGENGLFVGYPNDPFYKGDEYRSIFFPITKECREHIENCILEKYQEMIAAA</sequence>
<dbReference type="Gene3D" id="3.30.1120.40">
    <property type="entry name" value="Stage V sporulation protein G"/>
    <property type="match status" value="1"/>
</dbReference>
<comment type="caution">
    <text evidence="4">The sequence shown here is derived from an EMBL/GenBank/DDBJ whole genome shotgun (WGS) entry which is preliminary data.</text>
</comment>
<organism evidence="4 5">
    <name type="scientific">Hallerella porci</name>
    <dbReference type="NCBI Taxonomy" id="1945871"/>
    <lineage>
        <taxon>Bacteria</taxon>
        <taxon>Pseudomonadati</taxon>
        <taxon>Fibrobacterota</taxon>
        <taxon>Fibrobacteria</taxon>
        <taxon>Fibrobacterales</taxon>
        <taxon>Fibrobacteraceae</taxon>
        <taxon>Hallerella</taxon>
    </lineage>
</organism>
<evidence type="ECO:0000313" key="5">
    <source>
        <dbReference type="Proteomes" id="UP000245523"/>
    </source>
</evidence>
<dbReference type="InterPro" id="IPR007170">
    <property type="entry name" value="SpoVG"/>
</dbReference>
<reference evidence="4 5" key="1">
    <citation type="submission" date="2018-05" db="EMBL/GenBank/DDBJ databases">
        <title>Animal gut microbial communities from fecal samples from Wisconsin, USA.</title>
        <authorList>
            <person name="Neumann A."/>
        </authorList>
    </citation>
    <scope>NUCLEOTIDE SEQUENCE [LARGE SCALE GENOMIC DNA]</scope>
    <source>
        <strain evidence="4 5">UWS4</strain>
    </source>
</reference>
<keyword evidence="5" id="KW-1185">Reference proteome</keyword>
<evidence type="ECO:0000256" key="3">
    <source>
        <dbReference type="ARBA" id="ARBA00023306"/>
    </source>
</evidence>
<keyword evidence="2" id="KW-0717">Septation</keyword>